<evidence type="ECO:0008006" key="8">
    <source>
        <dbReference type="Google" id="ProtNLM"/>
    </source>
</evidence>
<evidence type="ECO:0000256" key="4">
    <source>
        <dbReference type="ARBA" id="ARBA00023004"/>
    </source>
</evidence>
<dbReference type="Gene3D" id="3.40.1010.20">
    <property type="entry name" value="4-hydroxy-3-methylbut-2-enyl diphosphate reductase, catalytic domain"/>
    <property type="match status" value="1"/>
</dbReference>
<organism evidence="6 7">
    <name type="scientific">Muiribacterium halophilum</name>
    <dbReference type="NCBI Taxonomy" id="2053465"/>
    <lineage>
        <taxon>Bacteria</taxon>
        <taxon>Candidatus Muiribacteriota</taxon>
        <taxon>Candidatus Muiribacteriia</taxon>
        <taxon>Candidatus Muiribacteriales</taxon>
        <taxon>Candidatus Muiribacteriaceae</taxon>
        <taxon>Candidatus Muiribacterium</taxon>
    </lineage>
</organism>
<accession>A0A2N5ZDX4</accession>
<evidence type="ECO:0000256" key="3">
    <source>
        <dbReference type="ARBA" id="ARBA00022723"/>
    </source>
</evidence>
<proteinExistence type="predicted"/>
<dbReference type="InterPro" id="IPR003451">
    <property type="entry name" value="LytB/IspH"/>
</dbReference>
<dbReference type="GO" id="GO:0019288">
    <property type="term" value="P:isopentenyl diphosphate biosynthetic process, methylerythritol 4-phosphate pathway"/>
    <property type="evidence" value="ECO:0007669"/>
    <property type="project" value="InterPro"/>
</dbReference>
<dbReference type="Proteomes" id="UP000234857">
    <property type="component" value="Unassembled WGS sequence"/>
</dbReference>
<dbReference type="GO" id="GO:0046872">
    <property type="term" value="F:metal ion binding"/>
    <property type="evidence" value="ECO:0007669"/>
    <property type="project" value="UniProtKB-KW"/>
</dbReference>
<protein>
    <recommendedName>
        <fullName evidence="8">4-hydroxy-3-methylbut-2-enyl diphosphate reductase</fullName>
    </recommendedName>
</protein>
<keyword evidence="2" id="KW-0004">4Fe-4S</keyword>
<evidence type="ECO:0000256" key="5">
    <source>
        <dbReference type="ARBA" id="ARBA00023014"/>
    </source>
</evidence>
<dbReference type="EMBL" id="PKTG01000102">
    <property type="protein sequence ID" value="PLX16872.1"/>
    <property type="molecule type" value="Genomic_DNA"/>
</dbReference>
<keyword evidence="4" id="KW-0408">Iron</keyword>
<dbReference type="Pfam" id="PF02401">
    <property type="entry name" value="LYTB"/>
    <property type="match status" value="1"/>
</dbReference>
<dbReference type="GO" id="GO:0051539">
    <property type="term" value="F:4 iron, 4 sulfur cluster binding"/>
    <property type="evidence" value="ECO:0007669"/>
    <property type="project" value="UniProtKB-KW"/>
</dbReference>
<name>A0A2N5ZDX4_MUIH1</name>
<dbReference type="PANTHER" id="PTHR30426">
    <property type="entry name" value="4-HYDROXY-3-METHYLBUT-2-ENYL DIPHOSPHATE REDUCTASE"/>
    <property type="match status" value="1"/>
</dbReference>
<dbReference type="GO" id="GO:0051745">
    <property type="term" value="F:4-hydroxy-3-methylbut-2-enyl diphosphate reductase activity"/>
    <property type="evidence" value="ECO:0007669"/>
    <property type="project" value="InterPro"/>
</dbReference>
<gene>
    <name evidence="6" type="ORF">C0601_09095</name>
</gene>
<dbReference type="AlphaFoldDB" id="A0A2N5ZDX4"/>
<sequence>MCNATSNRQKAAVELAKKCDAMIVIGGFNSANTKRLVEICTKICKNVIWIEKLSDLDISKLKGFKNIGITAGASTPGWSIKAVYDELVKNI</sequence>
<comment type="caution">
    <text evidence="6">The sequence shown here is derived from an EMBL/GenBank/DDBJ whole genome shotgun (WGS) entry which is preliminary data.</text>
</comment>
<dbReference type="GO" id="GO:0050992">
    <property type="term" value="P:dimethylallyl diphosphate biosynthetic process"/>
    <property type="evidence" value="ECO:0007669"/>
    <property type="project" value="InterPro"/>
</dbReference>
<comment type="cofactor">
    <cofactor evidence="1">
        <name>[4Fe-4S] cluster</name>
        <dbReference type="ChEBI" id="CHEBI:49883"/>
    </cofactor>
</comment>
<keyword evidence="3" id="KW-0479">Metal-binding</keyword>
<evidence type="ECO:0000313" key="6">
    <source>
        <dbReference type="EMBL" id="PLX16872.1"/>
    </source>
</evidence>
<keyword evidence="5" id="KW-0411">Iron-sulfur</keyword>
<reference evidence="6 7" key="1">
    <citation type="submission" date="2017-11" db="EMBL/GenBank/DDBJ databases">
        <title>Genome-resolved metagenomics identifies genetic mobility, metabolic interactions, and unexpected diversity in perchlorate-reducing communities.</title>
        <authorList>
            <person name="Barnum T.P."/>
            <person name="Figueroa I.A."/>
            <person name="Carlstrom C.I."/>
            <person name="Lucas L.N."/>
            <person name="Engelbrektson A.L."/>
            <person name="Coates J.D."/>
        </authorList>
    </citation>
    <scope>NUCLEOTIDE SEQUENCE [LARGE SCALE GENOMIC DNA]</scope>
    <source>
        <strain evidence="6">BM706</strain>
    </source>
</reference>
<dbReference type="PANTHER" id="PTHR30426:SF0">
    <property type="entry name" value="4-HYDROXY-3-METHYLBUT-2-ENYL DIPHOSPHATE REDUCTASE"/>
    <property type="match status" value="1"/>
</dbReference>
<evidence type="ECO:0000256" key="2">
    <source>
        <dbReference type="ARBA" id="ARBA00022485"/>
    </source>
</evidence>
<evidence type="ECO:0000256" key="1">
    <source>
        <dbReference type="ARBA" id="ARBA00001966"/>
    </source>
</evidence>
<evidence type="ECO:0000313" key="7">
    <source>
        <dbReference type="Proteomes" id="UP000234857"/>
    </source>
</evidence>